<sequence length="108" mass="12034">MHVVVAGQGYVGLPLAVRAAEVGHRVVGYDVDDRRIRRLTVGDSYVEDVSAERLRPLRDGVPDLSYVESSARLLAQHLRPGPPWCWSPPPTRAPPRNCSPRCWKRAPV</sequence>
<evidence type="ECO:0000313" key="2">
    <source>
        <dbReference type="EMBL" id="GLF97717.1"/>
    </source>
</evidence>
<evidence type="ECO:0000313" key="3">
    <source>
        <dbReference type="Proteomes" id="UP001291653"/>
    </source>
</evidence>
<dbReference type="Proteomes" id="UP001291653">
    <property type="component" value="Unassembled WGS sequence"/>
</dbReference>
<comment type="caution">
    <text evidence="2">The sequence shown here is derived from an EMBL/GenBank/DDBJ whole genome shotgun (WGS) entry which is preliminary data.</text>
</comment>
<organism evidence="2 3">
    <name type="scientific">Streptomyces yaizuensis</name>
    <dbReference type="NCBI Taxonomy" id="2989713"/>
    <lineage>
        <taxon>Bacteria</taxon>
        <taxon>Bacillati</taxon>
        <taxon>Actinomycetota</taxon>
        <taxon>Actinomycetes</taxon>
        <taxon>Kitasatosporales</taxon>
        <taxon>Streptomycetaceae</taxon>
        <taxon>Streptomyces</taxon>
    </lineage>
</organism>
<protein>
    <recommendedName>
        <fullName evidence="1">UDP-glucose/GDP-mannose dehydrogenase N-terminal domain-containing protein</fullName>
    </recommendedName>
</protein>
<evidence type="ECO:0000259" key="1">
    <source>
        <dbReference type="Pfam" id="PF03721"/>
    </source>
</evidence>
<dbReference type="Gene3D" id="3.40.50.720">
    <property type="entry name" value="NAD(P)-binding Rossmann-like Domain"/>
    <property type="match status" value="1"/>
</dbReference>
<dbReference type="Pfam" id="PF03721">
    <property type="entry name" value="UDPG_MGDP_dh_N"/>
    <property type="match status" value="1"/>
</dbReference>
<dbReference type="InterPro" id="IPR028359">
    <property type="entry name" value="UDP_ManNAc/GlcNAc_DH"/>
</dbReference>
<feature type="domain" description="UDP-glucose/GDP-mannose dehydrogenase N-terminal" evidence="1">
    <location>
        <begin position="1"/>
        <end position="49"/>
    </location>
</feature>
<dbReference type="SUPFAM" id="SSF51735">
    <property type="entry name" value="NAD(P)-binding Rossmann-fold domains"/>
    <property type="match status" value="1"/>
</dbReference>
<reference evidence="2 3" key="1">
    <citation type="submission" date="2022-10" db="EMBL/GenBank/DDBJ databases">
        <title>Draft genome sequence of Streptomyces sp. YSPA8.</title>
        <authorList>
            <person name="Moriuchi R."/>
            <person name="Dohra H."/>
            <person name="Yamamura H."/>
            <person name="Kodani S."/>
        </authorList>
    </citation>
    <scope>NUCLEOTIDE SEQUENCE [LARGE SCALE GENOMIC DNA]</scope>
    <source>
        <strain evidence="2 3">YSPA8</strain>
    </source>
</reference>
<accession>A0ABQ5P5A0</accession>
<dbReference type="PANTHER" id="PTHR43491">
    <property type="entry name" value="UDP-N-ACETYL-D-MANNOSAMINE DEHYDROGENASE"/>
    <property type="match status" value="1"/>
</dbReference>
<dbReference type="PANTHER" id="PTHR43491:SF1">
    <property type="entry name" value="UDP-N-ACETYL-D-MANNOSAMINE DEHYDROGENASE"/>
    <property type="match status" value="1"/>
</dbReference>
<dbReference type="InterPro" id="IPR036291">
    <property type="entry name" value="NAD(P)-bd_dom_sf"/>
</dbReference>
<proteinExistence type="predicted"/>
<name>A0ABQ5P5A0_9ACTN</name>
<keyword evidence="3" id="KW-1185">Reference proteome</keyword>
<gene>
    <name evidence="2" type="ORF">SYYSPA8_25490</name>
</gene>
<dbReference type="InterPro" id="IPR001732">
    <property type="entry name" value="UDP-Glc/GDP-Man_DH_N"/>
</dbReference>
<dbReference type="EMBL" id="BSBI01000011">
    <property type="protein sequence ID" value="GLF97717.1"/>
    <property type="molecule type" value="Genomic_DNA"/>
</dbReference>